<organism evidence="1 2">
    <name type="scientific">Micromonospora sonneratiae</name>
    <dbReference type="NCBI Taxonomy" id="1184706"/>
    <lineage>
        <taxon>Bacteria</taxon>
        <taxon>Bacillati</taxon>
        <taxon>Actinomycetota</taxon>
        <taxon>Actinomycetes</taxon>
        <taxon>Micromonosporales</taxon>
        <taxon>Micromonosporaceae</taxon>
        <taxon>Micromonospora</taxon>
    </lineage>
</organism>
<comment type="caution">
    <text evidence="1">The sequence shown here is derived from an EMBL/GenBank/DDBJ whole genome shotgun (WGS) entry which is preliminary data.</text>
</comment>
<proteinExistence type="predicted"/>
<gene>
    <name evidence="1" type="ORF">ACFQ4H_27465</name>
</gene>
<name>A0ABW3YKR6_9ACTN</name>
<dbReference type="EMBL" id="JBHTMP010000059">
    <property type="protein sequence ID" value="MFD1324829.1"/>
    <property type="molecule type" value="Genomic_DNA"/>
</dbReference>
<evidence type="ECO:0000313" key="2">
    <source>
        <dbReference type="Proteomes" id="UP001597260"/>
    </source>
</evidence>
<keyword evidence="2" id="KW-1185">Reference proteome</keyword>
<accession>A0ABW3YKR6</accession>
<reference evidence="2" key="1">
    <citation type="journal article" date="2019" name="Int. J. Syst. Evol. Microbiol.">
        <title>The Global Catalogue of Microorganisms (GCM) 10K type strain sequencing project: providing services to taxonomists for standard genome sequencing and annotation.</title>
        <authorList>
            <consortium name="The Broad Institute Genomics Platform"/>
            <consortium name="The Broad Institute Genome Sequencing Center for Infectious Disease"/>
            <person name="Wu L."/>
            <person name="Ma J."/>
        </authorList>
    </citation>
    <scope>NUCLEOTIDE SEQUENCE [LARGE SCALE GENOMIC DNA]</scope>
    <source>
        <strain evidence="2">JCM 31037</strain>
    </source>
</reference>
<evidence type="ECO:0000313" key="1">
    <source>
        <dbReference type="EMBL" id="MFD1324829.1"/>
    </source>
</evidence>
<protein>
    <submittedName>
        <fullName evidence="1">Uncharacterized protein</fullName>
    </submittedName>
</protein>
<dbReference type="RefSeq" id="WP_377576099.1">
    <property type="nucleotide sequence ID" value="NZ_JBHTMP010000059.1"/>
</dbReference>
<sequence>MSTLFVQRRSGSYTFGAATLQTGWLWRRGEIRIGDRVWTVAPTDRHRIGVTTYAGSSAAVRLHPQQSHVPGPGGPVRWCPGHRGGELTRDGRRIRLQIPAVARRPVRVDVTGDWPDLDLVVITAVFALMTRNRQRSLIIAAIVTGAGHGPVG</sequence>
<dbReference type="Proteomes" id="UP001597260">
    <property type="component" value="Unassembled WGS sequence"/>
</dbReference>